<evidence type="ECO:0000256" key="2">
    <source>
        <dbReference type="ARBA" id="ARBA00023015"/>
    </source>
</evidence>
<keyword evidence="9" id="KW-1185">Reference proteome</keyword>
<accession>A0A344L0N1</accession>
<keyword evidence="2" id="KW-0805">Transcription regulation</keyword>
<dbReference type="GO" id="GO:0016987">
    <property type="term" value="F:sigma factor activity"/>
    <property type="evidence" value="ECO:0007669"/>
    <property type="project" value="UniProtKB-KW"/>
</dbReference>
<dbReference type="GO" id="GO:0006352">
    <property type="term" value="P:DNA-templated transcription initiation"/>
    <property type="evidence" value="ECO:0007669"/>
    <property type="project" value="InterPro"/>
</dbReference>
<dbReference type="InterPro" id="IPR000792">
    <property type="entry name" value="Tscrpt_reg_LuxR_C"/>
</dbReference>
<name>A0A344L0N1_9PSEU</name>
<keyword evidence="3" id="KW-0731">Sigma factor</keyword>
<dbReference type="PANTHER" id="PTHR43133">
    <property type="entry name" value="RNA POLYMERASE ECF-TYPE SIGMA FACTO"/>
    <property type="match status" value="1"/>
</dbReference>
<proteinExistence type="inferred from homology"/>
<dbReference type="PANTHER" id="PTHR43133:SF25">
    <property type="entry name" value="RNA POLYMERASE SIGMA FACTOR RFAY-RELATED"/>
    <property type="match status" value="1"/>
</dbReference>
<dbReference type="EMBL" id="CP015163">
    <property type="protein sequence ID" value="AXB41605.1"/>
    <property type="molecule type" value="Genomic_DNA"/>
</dbReference>
<dbReference type="SUPFAM" id="SSF88946">
    <property type="entry name" value="Sigma2 domain of RNA polymerase sigma factors"/>
    <property type="match status" value="1"/>
</dbReference>
<evidence type="ECO:0000313" key="8">
    <source>
        <dbReference type="EMBL" id="AXB41605.1"/>
    </source>
</evidence>
<dbReference type="SUPFAM" id="SSF88659">
    <property type="entry name" value="Sigma3 and sigma4 domains of RNA polymerase sigma factors"/>
    <property type="match status" value="1"/>
</dbReference>
<feature type="compositionally biased region" description="Low complexity" evidence="5">
    <location>
        <begin position="264"/>
        <end position="278"/>
    </location>
</feature>
<evidence type="ECO:0000256" key="1">
    <source>
        <dbReference type="ARBA" id="ARBA00010641"/>
    </source>
</evidence>
<evidence type="ECO:0000313" key="9">
    <source>
        <dbReference type="Proteomes" id="UP000250434"/>
    </source>
</evidence>
<dbReference type="InterPro" id="IPR039425">
    <property type="entry name" value="RNA_pol_sigma-70-like"/>
</dbReference>
<keyword evidence="6" id="KW-0472">Membrane</keyword>
<evidence type="ECO:0000256" key="5">
    <source>
        <dbReference type="SAM" id="MobiDB-lite"/>
    </source>
</evidence>
<keyword evidence="6" id="KW-0812">Transmembrane</keyword>
<feature type="compositionally biased region" description="Pro residues" evidence="5">
    <location>
        <begin position="243"/>
        <end position="263"/>
    </location>
</feature>
<dbReference type="GO" id="GO:0003677">
    <property type="term" value="F:DNA binding"/>
    <property type="evidence" value="ECO:0007669"/>
    <property type="project" value="InterPro"/>
</dbReference>
<dbReference type="Pfam" id="PF08281">
    <property type="entry name" value="Sigma70_r4_2"/>
    <property type="match status" value="1"/>
</dbReference>
<dbReference type="Gene3D" id="1.10.10.10">
    <property type="entry name" value="Winged helix-like DNA-binding domain superfamily/Winged helix DNA-binding domain"/>
    <property type="match status" value="1"/>
</dbReference>
<dbReference type="InterPro" id="IPR014284">
    <property type="entry name" value="RNA_pol_sigma-70_dom"/>
</dbReference>
<dbReference type="InterPro" id="IPR013249">
    <property type="entry name" value="RNA_pol_sigma70_r4_t2"/>
</dbReference>
<dbReference type="InterPro" id="IPR007627">
    <property type="entry name" value="RNA_pol_sigma70_r2"/>
</dbReference>
<comment type="similarity">
    <text evidence="1">Belongs to the sigma-70 factor family. ECF subfamily.</text>
</comment>
<feature type="compositionally biased region" description="Low complexity" evidence="5">
    <location>
        <begin position="286"/>
        <end position="308"/>
    </location>
</feature>
<dbReference type="InterPro" id="IPR013325">
    <property type="entry name" value="RNA_pol_sigma_r2"/>
</dbReference>
<evidence type="ECO:0000256" key="3">
    <source>
        <dbReference type="ARBA" id="ARBA00023082"/>
    </source>
</evidence>
<dbReference type="AlphaFoldDB" id="A0A344L0N1"/>
<organism evidence="8 9">
    <name type="scientific">Amycolatopsis albispora</name>
    <dbReference type="NCBI Taxonomy" id="1804986"/>
    <lineage>
        <taxon>Bacteria</taxon>
        <taxon>Bacillati</taxon>
        <taxon>Actinomycetota</taxon>
        <taxon>Actinomycetes</taxon>
        <taxon>Pseudonocardiales</taxon>
        <taxon>Pseudonocardiaceae</taxon>
        <taxon>Amycolatopsis</taxon>
    </lineage>
</organism>
<reference evidence="8 9" key="1">
    <citation type="submission" date="2016-04" db="EMBL/GenBank/DDBJ databases">
        <title>Complete genome sequence and analysis of deep-sea sediment isolate, Amycolatopsis sp. WP1.</title>
        <authorList>
            <person name="Wang H."/>
            <person name="Chen S."/>
            <person name="Wu Q."/>
        </authorList>
    </citation>
    <scope>NUCLEOTIDE SEQUENCE [LARGE SCALE GENOMIC DNA]</scope>
    <source>
        <strain evidence="8 9">WP1</strain>
    </source>
</reference>
<feature type="transmembrane region" description="Helical" evidence="6">
    <location>
        <begin position="190"/>
        <end position="211"/>
    </location>
</feature>
<feature type="domain" description="HTH luxR-type" evidence="7">
    <location>
        <begin position="114"/>
        <end position="171"/>
    </location>
</feature>
<evidence type="ECO:0000256" key="6">
    <source>
        <dbReference type="SAM" id="Phobius"/>
    </source>
</evidence>
<dbReference type="KEGG" id="aab:A4R43_02930"/>
<dbReference type="NCBIfam" id="TIGR02937">
    <property type="entry name" value="sigma70-ECF"/>
    <property type="match status" value="1"/>
</dbReference>
<sequence length="326" mass="34403">MATPVETIDRTWWGVVDAHRDRLLRIARRRTPSEQDAEDVVSEAVLRAAERPGLDPDRLPAWLTTVTVRLCADVTRDAARERRRWLRADVETAAESCEQRICDRAEASWLAGHLDTLPDRQAQVLRLRADGLDVTAAAESMGVSYRTAESLLARGRRALRVLLTSSLAAVAVLGWRWVRHPAAHGSGGAITPAVGGVVLGAAGLVVLVAGAPVEPPAVQPGPPGEVSTEAPVEPRPAANTPAPRAPEPVRPAQPAPEAPPAPEVEPQVPAGITGLVPTELPPLPEVLPESVESVPSVASVESVEEQVPTAGVLEDLPIPSLPAPLG</sequence>
<dbReference type="CDD" id="cd06171">
    <property type="entry name" value="Sigma70_r4"/>
    <property type="match status" value="1"/>
</dbReference>
<dbReference type="Pfam" id="PF04542">
    <property type="entry name" value="Sigma70_r2"/>
    <property type="match status" value="1"/>
</dbReference>
<dbReference type="Gene3D" id="1.10.1740.10">
    <property type="match status" value="1"/>
</dbReference>
<protein>
    <recommendedName>
        <fullName evidence="7">HTH luxR-type domain-containing protein</fullName>
    </recommendedName>
</protein>
<dbReference type="SMART" id="SM00421">
    <property type="entry name" value="HTH_LUXR"/>
    <property type="match status" value="1"/>
</dbReference>
<feature type="transmembrane region" description="Helical" evidence="6">
    <location>
        <begin position="158"/>
        <end position="178"/>
    </location>
</feature>
<feature type="region of interest" description="Disordered" evidence="5">
    <location>
        <begin position="215"/>
        <end position="326"/>
    </location>
</feature>
<keyword evidence="4" id="KW-0804">Transcription</keyword>
<dbReference type="RefSeq" id="WP_113690870.1">
    <property type="nucleotide sequence ID" value="NZ_CP015163.1"/>
</dbReference>
<evidence type="ECO:0000259" key="7">
    <source>
        <dbReference type="SMART" id="SM00421"/>
    </source>
</evidence>
<dbReference type="OrthoDB" id="3682981at2"/>
<evidence type="ECO:0000256" key="4">
    <source>
        <dbReference type="ARBA" id="ARBA00023163"/>
    </source>
</evidence>
<dbReference type="Proteomes" id="UP000250434">
    <property type="component" value="Chromosome"/>
</dbReference>
<dbReference type="InterPro" id="IPR036388">
    <property type="entry name" value="WH-like_DNA-bd_sf"/>
</dbReference>
<gene>
    <name evidence="8" type="ORF">A4R43_02930</name>
</gene>
<dbReference type="InterPro" id="IPR013324">
    <property type="entry name" value="RNA_pol_sigma_r3/r4-like"/>
</dbReference>
<keyword evidence="6" id="KW-1133">Transmembrane helix</keyword>